<feature type="region of interest" description="Disordered" evidence="1">
    <location>
        <begin position="203"/>
        <end position="255"/>
    </location>
</feature>
<accession>A0ABN9VTC9</accession>
<organism evidence="2 3">
    <name type="scientific">Prorocentrum cordatum</name>
    <dbReference type="NCBI Taxonomy" id="2364126"/>
    <lineage>
        <taxon>Eukaryota</taxon>
        <taxon>Sar</taxon>
        <taxon>Alveolata</taxon>
        <taxon>Dinophyceae</taxon>
        <taxon>Prorocentrales</taxon>
        <taxon>Prorocentraceae</taxon>
        <taxon>Prorocentrum</taxon>
    </lineage>
</organism>
<proteinExistence type="predicted"/>
<comment type="caution">
    <text evidence="2">The sequence shown here is derived from an EMBL/GenBank/DDBJ whole genome shotgun (WGS) entry which is preliminary data.</text>
</comment>
<sequence>APKVSTPPQRGAAPQPTVAELLTQLQQHVKADAGAQELQALVRVVAPPAPAQPARQPLLEETISAKRVACRRAEKALEHAVRQEDEARRWLAECSQGAQEAAVWAVQAKTAWQEELKAELQKARGSTPGAGPPPDAVHVPTGSQINLSQLLGEESGFEGVEIVDGEALDLSELETEDEDKQRWFALKSNMAAEIQKAIVATTGPSADNIQRPRAEARDMRKRVSAKRARQSDRGDDTSAAAAAQPGTPPAAVLQAAADAARAKLAEGSG</sequence>
<evidence type="ECO:0000256" key="1">
    <source>
        <dbReference type="SAM" id="MobiDB-lite"/>
    </source>
</evidence>
<gene>
    <name evidence="2" type="ORF">PCOR1329_LOCUS60219</name>
</gene>
<feature type="non-terminal residue" evidence="2">
    <location>
        <position position="1"/>
    </location>
</feature>
<name>A0ABN9VTC9_9DINO</name>
<evidence type="ECO:0000313" key="2">
    <source>
        <dbReference type="EMBL" id="CAK0875585.1"/>
    </source>
</evidence>
<protein>
    <submittedName>
        <fullName evidence="2">Uncharacterized protein</fullName>
    </submittedName>
</protein>
<feature type="compositionally biased region" description="Low complexity" evidence="1">
    <location>
        <begin position="239"/>
        <end position="255"/>
    </location>
</feature>
<feature type="non-terminal residue" evidence="2">
    <location>
        <position position="269"/>
    </location>
</feature>
<dbReference type="EMBL" id="CAUYUJ010017531">
    <property type="protein sequence ID" value="CAK0875585.1"/>
    <property type="molecule type" value="Genomic_DNA"/>
</dbReference>
<dbReference type="Proteomes" id="UP001189429">
    <property type="component" value="Unassembled WGS sequence"/>
</dbReference>
<evidence type="ECO:0000313" key="3">
    <source>
        <dbReference type="Proteomes" id="UP001189429"/>
    </source>
</evidence>
<feature type="compositionally biased region" description="Basic residues" evidence="1">
    <location>
        <begin position="219"/>
        <end position="228"/>
    </location>
</feature>
<reference evidence="2" key="1">
    <citation type="submission" date="2023-10" db="EMBL/GenBank/DDBJ databases">
        <authorList>
            <person name="Chen Y."/>
            <person name="Shah S."/>
            <person name="Dougan E. K."/>
            <person name="Thang M."/>
            <person name="Chan C."/>
        </authorList>
    </citation>
    <scope>NUCLEOTIDE SEQUENCE [LARGE SCALE GENOMIC DNA]</scope>
</reference>
<keyword evidence="3" id="KW-1185">Reference proteome</keyword>